<evidence type="ECO:0000256" key="2">
    <source>
        <dbReference type="SAM" id="Phobius"/>
    </source>
</evidence>
<keyword evidence="2" id="KW-0472">Membrane</keyword>
<dbReference type="RefSeq" id="YP_001522859.1">
    <property type="nucleotide sequence ID" value="NC_009936.1"/>
</dbReference>
<dbReference type="EMBL" id="AM265639">
    <property type="protein sequence ID" value="CAK24986.1"/>
    <property type="molecule type" value="Genomic_DNA"/>
</dbReference>
<sequence length="149" mass="17015">MKATKNLNGAARVAVQAKLDAADKELRKARDLVQQRTEELGRVRETVRRYPGENEDLRNQLAQANHQIKWLGGSCRKHLDTIQALEAKQVDHDEFVEKMELELDIAEEQIQYHKERITTVKWIAYALCGAVVGLAWKLSQHIGWFGGVL</sequence>
<protein>
    <submittedName>
        <fullName evidence="3">Uncharacterized protein</fullName>
    </submittedName>
</protein>
<accession>Q0E5Z6</accession>
<dbReference type="KEGG" id="vg:5687477"/>
<evidence type="ECO:0000256" key="1">
    <source>
        <dbReference type="SAM" id="Coils"/>
    </source>
</evidence>
<name>Q0E5Z6_9CAUD</name>
<keyword evidence="4" id="KW-1185">Reference proteome</keyword>
<feature type="coiled-coil region" evidence="1">
    <location>
        <begin position="12"/>
        <end position="39"/>
    </location>
</feature>
<evidence type="ECO:0000313" key="4">
    <source>
        <dbReference type="Proteomes" id="UP000002089"/>
    </source>
</evidence>
<dbReference type="Proteomes" id="UP000002089">
    <property type="component" value="Segment"/>
</dbReference>
<dbReference type="GeneID" id="5687477"/>
<reference evidence="3 4" key="1">
    <citation type="journal article" date="2006" name="J. Bacteriol.">
        <title>Genomic analysis of Pseudomonas aeruginosa phages LKD16 and LKA1: establishment of the phiKMV subgroup within the T7 supergroup.</title>
        <authorList>
            <person name="Ceyssens P.J."/>
            <person name="Lavigne R."/>
            <person name="Mattheus W."/>
            <person name="Chibeu A."/>
            <person name="Hertveldt K."/>
            <person name="Mast J."/>
            <person name="Robben J."/>
            <person name="Volckaert G."/>
        </authorList>
    </citation>
    <scope>NUCLEOTIDE SEQUENCE</scope>
</reference>
<evidence type="ECO:0000313" key="3">
    <source>
        <dbReference type="EMBL" id="CAK24986.1"/>
    </source>
</evidence>
<organism evidence="3 4">
    <name type="scientific">Pseudomonas phage LKA1</name>
    <dbReference type="NCBI Taxonomy" id="386793"/>
    <lineage>
        <taxon>Viruses</taxon>
        <taxon>Duplodnaviria</taxon>
        <taxon>Heunggongvirae</taxon>
        <taxon>Uroviricota</taxon>
        <taxon>Caudoviricetes</taxon>
        <taxon>Autographivirales</taxon>
        <taxon>Autoscriptoviridae</taxon>
        <taxon>Stubburvirus</taxon>
        <taxon>Stubburvirus LKA1</taxon>
    </lineage>
</organism>
<keyword evidence="1" id="KW-0175">Coiled coil</keyword>
<proteinExistence type="predicted"/>
<feature type="transmembrane region" description="Helical" evidence="2">
    <location>
        <begin position="122"/>
        <end position="139"/>
    </location>
</feature>
<keyword evidence="2" id="KW-0812">Transmembrane</keyword>
<keyword evidence="2" id="KW-1133">Transmembrane helix</keyword>